<dbReference type="Pfam" id="PF02635">
    <property type="entry name" value="DsrE"/>
    <property type="match status" value="1"/>
</dbReference>
<reference evidence="2" key="1">
    <citation type="submission" date="2012-02" db="EMBL/GenBank/DDBJ databases">
        <title>Complete sequence of chromosome of Methanomethylovorans hollandica DSM 15978.</title>
        <authorList>
            <person name="Lucas S."/>
            <person name="Copeland A."/>
            <person name="Lapidus A."/>
            <person name="Glavina del Rio T."/>
            <person name="Dalin E."/>
            <person name="Tice H."/>
            <person name="Bruce D."/>
            <person name="Goodwin L."/>
            <person name="Pitluck S."/>
            <person name="Peters L."/>
            <person name="Mikhailova N."/>
            <person name="Held B."/>
            <person name="Kyrpides N."/>
            <person name="Mavromatis K."/>
            <person name="Ivanova N."/>
            <person name="Brettin T."/>
            <person name="Detter J.C."/>
            <person name="Han C."/>
            <person name="Larimer F."/>
            <person name="Land M."/>
            <person name="Hauser L."/>
            <person name="Markowitz V."/>
            <person name="Cheng J.-F."/>
            <person name="Hugenholtz P."/>
            <person name="Woyke T."/>
            <person name="Wu D."/>
            <person name="Spring S."/>
            <person name="Schroeder M."/>
            <person name="Brambilla E."/>
            <person name="Klenk H.-P."/>
            <person name="Eisen J.A."/>
        </authorList>
    </citation>
    <scope>NUCLEOTIDE SEQUENCE [LARGE SCALE GENOMIC DNA]</scope>
    <source>
        <strain evidence="2">DSM 15978 / NBRC 107637 / DMS1</strain>
    </source>
</reference>
<dbReference type="GeneID" id="14407910"/>
<dbReference type="PANTHER" id="PTHR34655">
    <property type="entry name" value="CONSERVED WITHIN P. AEROPHILUM"/>
    <property type="match status" value="1"/>
</dbReference>
<dbReference type="RefSeq" id="WP_015324118.1">
    <property type="nucleotide sequence ID" value="NC_019977.1"/>
</dbReference>
<protein>
    <submittedName>
        <fullName evidence="1">Putative peroxiredoxin</fullName>
    </submittedName>
</protein>
<dbReference type="SUPFAM" id="SSF75169">
    <property type="entry name" value="DsrEFH-like"/>
    <property type="match status" value="1"/>
</dbReference>
<proteinExistence type="predicted"/>
<dbReference type="InterPro" id="IPR027396">
    <property type="entry name" value="DsrEFH-like"/>
</dbReference>
<evidence type="ECO:0000313" key="1">
    <source>
        <dbReference type="EMBL" id="AGB48950.1"/>
    </source>
</evidence>
<dbReference type="PANTHER" id="PTHR34655:SF2">
    <property type="entry name" value="PEROXIREDOXIN FAMILY PROTEIN"/>
    <property type="match status" value="1"/>
</dbReference>
<dbReference type="STRING" id="867904.Metho_0697"/>
<gene>
    <name evidence="1" type="ordered locus">Metho_0697</name>
</gene>
<dbReference type="KEGG" id="mhz:Metho_0697"/>
<sequence length="121" mass="13549">MPEVTKVLLLLKSMVYESTSPQETLRFARYYQKKGLDVIVVLFGPMGVIMAKSGKKGLPEYDPKIKECLDMGIKFRCCELGASIIGLEKNELIPGIEMISSNEIADLFLEFCEQGQLIITL</sequence>
<dbReference type="Gene3D" id="3.40.1260.10">
    <property type="entry name" value="DsrEFH-like"/>
    <property type="match status" value="1"/>
</dbReference>
<keyword evidence="2" id="KW-1185">Reference proteome</keyword>
<dbReference type="InterPro" id="IPR003787">
    <property type="entry name" value="Sulphur_relay_DsrE/F-like"/>
</dbReference>
<dbReference type="Proteomes" id="UP000010866">
    <property type="component" value="Chromosome"/>
</dbReference>
<dbReference type="OrthoDB" id="144577at2157"/>
<dbReference type="EMBL" id="CP003362">
    <property type="protein sequence ID" value="AGB48950.1"/>
    <property type="molecule type" value="Genomic_DNA"/>
</dbReference>
<accession>L0KW83</accession>
<name>L0KW83_METHD</name>
<evidence type="ECO:0000313" key="2">
    <source>
        <dbReference type="Proteomes" id="UP000010866"/>
    </source>
</evidence>
<organism evidence="1 2">
    <name type="scientific">Methanomethylovorans hollandica (strain DSM 15978 / NBRC 107637 / DMS1)</name>
    <dbReference type="NCBI Taxonomy" id="867904"/>
    <lineage>
        <taxon>Archaea</taxon>
        <taxon>Methanobacteriati</taxon>
        <taxon>Methanobacteriota</taxon>
        <taxon>Stenosarchaea group</taxon>
        <taxon>Methanomicrobia</taxon>
        <taxon>Methanosarcinales</taxon>
        <taxon>Methanosarcinaceae</taxon>
        <taxon>Methanomethylovorans</taxon>
    </lineage>
</organism>
<dbReference type="AlphaFoldDB" id="L0KW83"/>
<dbReference type="HOGENOM" id="CLU_164495_0_0_2"/>